<protein>
    <submittedName>
        <fullName evidence="1">Uncharacterized protein</fullName>
    </submittedName>
</protein>
<name>E6PXS9_9ZZZZ</name>
<reference evidence="1" key="1">
    <citation type="submission" date="2009-10" db="EMBL/GenBank/DDBJ databases">
        <title>Diversity of trophic interactions inside an arsenic-rich microbial ecosystem.</title>
        <authorList>
            <person name="Bertin P.N."/>
            <person name="Heinrich-Salmeron A."/>
            <person name="Pelletier E."/>
            <person name="Goulhen-Chollet F."/>
            <person name="Arsene-Ploetze F."/>
            <person name="Gallien S."/>
            <person name="Calteau A."/>
            <person name="Vallenet D."/>
            <person name="Casiot C."/>
            <person name="Chane-Woon-Ming B."/>
            <person name="Giloteaux L."/>
            <person name="Barakat M."/>
            <person name="Bonnefoy V."/>
            <person name="Bruneel O."/>
            <person name="Chandler M."/>
            <person name="Cleiss J."/>
            <person name="Duran R."/>
            <person name="Elbaz-Poulichet F."/>
            <person name="Fonknechten N."/>
            <person name="Lauga B."/>
            <person name="Mornico D."/>
            <person name="Ortet P."/>
            <person name="Schaeffer C."/>
            <person name="Siguier P."/>
            <person name="Alexander Thil Smith A."/>
            <person name="Van Dorsselaer A."/>
            <person name="Weissenbach J."/>
            <person name="Medigue C."/>
            <person name="Le Paslier D."/>
        </authorList>
    </citation>
    <scope>NUCLEOTIDE SEQUENCE</scope>
</reference>
<comment type="caution">
    <text evidence="1">The sequence shown here is derived from an EMBL/GenBank/DDBJ whole genome shotgun (WGS) entry which is preliminary data.</text>
</comment>
<dbReference type="AlphaFoldDB" id="E6PXS9"/>
<evidence type="ECO:0000313" key="1">
    <source>
        <dbReference type="EMBL" id="CBH99738.1"/>
    </source>
</evidence>
<accession>E6PXS9</accession>
<dbReference type="EMBL" id="CABN01000047">
    <property type="protein sequence ID" value="CBH99738.1"/>
    <property type="molecule type" value="Genomic_DNA"/>
</dbReference>
<sequence length="30" mass="3400">MADVFEVNPVVAKIRLQELFPASDEAQLRL</sequence>
<organism evidence="1">
    <name type="scientific">mine drainage metagenome</name>
    <dbReference type="NCBI Taxonomy" id="410659"/>
    <lineage>
        <taxon>unclassified sequences</taxon>
        <taxon>metagenomes</taxon>
        <taxon>ecological metagenomes</taxon>
    </lineage>
</organism>
<proteinExistence type="predicted"/>
<gene>
    <name evidence="1" type="ORF">CARN3_0685</name>
</gene>